<reference evidence="11" key="1">
    <citation type="submission" date="2021-03" db="EMBL/GenBank/DDBJ databases">
        <authorList>
            <person name="Li Z."/>
            <person name="Yang C."/>
        </authorList>
    </citation>
    <scope>NUCLEOTIDE SEQUENCE</scope>
    <source>
        <strain evidence="11">Dzin_1.0</strain>
        <tissue evidence="11">Leaf</tissue>
    </source>
</reference>
<name>A0A9D5HUX9_9LILI</name>
<keyword evidence="7" id="KW-0472">Membrane</keyword>
<dbReference type="PANTHER" id="PTHR32285">
    <property type="entry name" value="PROTEIN TRICHOME BIREFRINGENCE-LIKE 9-RELATED"/>
    <property type="match status" value="1"/>
</dbReference>
<dbReference type="Pfam" id="PF14416">
    <property type="entry name" value="PMR5N"/>
    <property type="match status" value="1"/>
</dbReference>
<evidence type="ECO:0000259" key="10">
    <source>
        <dbReference type="Pfam" id="PF14416"/>
    </source>
</evidence>
<proteinExistence type="inferred from homology"/>
<reference evidence="11" key="2">
    <citation type="journal article" date="2022" name="Hortic Res">
        <title>The genome of Dioscorea zingiberensis sheds light on the biosynthesis, origin and evolution of the medicinally important diosgenin saponins.</title>
        <authorList>
            <person name="Li Y."/>
            <person name="Tan C."/>
            <person name="Li Z."/>
            <person name="Guo J."/>
            <person name="Li S."/>
            <person name="Chen X."/>
            <person name="Wang C."/>
            <person name="Dai X."/>
            <person name="Yang H."/>
            <person name="Song W."/>
            <person name="Hou L."/>
            <person name="Xu J."/>
            <person name="Tong Z."/>
            <person name="Xu A."/>
            <person name="Yuan X."/>
            <person name="Wang W."/>
            <person name="Yang Q."/>
            <person name="Chen L."/>
            <person name="Sun Z."/>
            <person name="Wang K."/>
            <person name="Pan B."/>
            <person name="Chen J."/>
            <person name="Bao Y."/>
            <person name="Liu F."/>
            <person name="Qi X."/>
            <person name="Gang D.R."/>
            <person name="Wen J."/>
            <person name="Li J."/>
        </authorList>
    </citation>
    <scope>NUCLEOTIDE SEQUENCE</scope>
    <source>
        <strain evidence="11">Dzin_1.0</strain>
    </source>
</reference>
<keyword evidence="6" id="KW-0333">Golgi apparatus</keyword>
<evidence type="ECO:0000256" key="7">
    <source>
        <dbReference type="ARBA" id="ARBA00023136"/>
    </source>
</evidence>
<keyword evidence="4" id="KW-0735">Signal-anchor</keyword>
<evidence type="ECO:0000313" key="11">
    <source>
        <dbReference type="EMBL" id="KAJ0989356.1"/>
    </source>
</evidence>
<dbReference type="InterPro" id="IPR029962">
    <property type="entry name" value="TBL"/>
</dbReference>
<evidence type="ECO:0000256" key="5">
    <source>
        <dbReference type="ARBA" id="ARBA00022989"/>
    </source>
</evidence>
<dbReference type="PANTHER" id="PTHR32285:SF217">
    <property type="entry name" value="PROTEIN TRICHOME BIREFRINGENCE-LIKE 31"/>
    <property type="match status" value="1"/>
</dbReference>
<feature type="domain" description="Trichome birefringence-like C-terminal" evidence="9">
    <location>
        <begin position="135"/>
        <end position="416"/>
    </location>
</feature>
<dbReference type="GO" id="GO:0000139">
    <property type="term" value="C:Golgi membrane"/>
    <property type="evidence" value="ECO:0007669"/>
    <property type="project" value="UniProtKB-SubCell"/>
</dbReference>
<feature type="domain" description="Trichome birefringence-like N-terminal" evidence="10">
    <location>
        <begin position="80"/>
        <end position="134"/>
    </location>
</feature>
<organism evidence="11 12">
    <name type="scientific">Dioscorea zingiberensis</name>
    <dbReference type="NCBI Taxonomy" id="325984"/>
    <lineage>
        <taxon>Eukaryota</taxon>
        <taxon>Viridiplantae</taxon>
        <taxon>Streptophyta</taxon>
        <taxon>Embryophyta</taxon>
        <taxon>Tracheophyta</taxon>
        <taxon>Spermatophyta</taxon>
        <taxon>Magnoliopsida</taxon>
        <taxon>Liliopsida</taxon>
        <taxon>Dioscoreales</taxon>
        <taxon>Dioscoreaceae</taxon>
        <taxon>Dioscorea</taxon>
    </lineage>
</organism>
<dbReference type="EMBL" id="JAGGNH010000001">
    <property type="protein sequence ID" value="KAJ0989356.1"/>
    <property type="molecule type" value="Genomic_DNA"/>
</dbReference>
<feature type="signal peptide" evidence="8">
    <location>
        <begin position="1"/>
        <end position="20"/>
    </location>
</feature>
<evidence type="ECO:0000256" key="4">
    <source>
        <dbReference type="ARBA" id="ARBA00022968"/>
    </source>
</evidence>
<comment type="subcellular location">
    <subcellularLocation>
        <location evidence="1">Golgi apparatus membrane</location>
        <topology evidence="1">Single-pass type II membrane protein</topology>
    </subcellularLocation>
</comment>
<feature type="chain" id="PRO_5039511781" description="Trichome birefringence-like N-terminal domain-containing protein" evidence="8">
    <location>
        <begin position="21"/>
        <end position="425"/>
    </location>
</feature>
<evidence type="ECO:0008006" key="13">
    <source>
        <dbReference type="Google" id="ProtNLM"/>
    </source>
</evidence>
<dbReference type="GO" id="GO:1990538">
    <property type="term" value="F:xylan O-acetyltransferase activity"/>
    <property type="evidence" value="ECO:0007669"/>
    <property type="project" value="UniProtKB-ARBA"/>
</dbReference>
<evidence type="ECO:0000256" key="6">
    <source>
        <dbReference type="ARBA" id="ARBA00023034"/>
    </source>
</evidence>
<keyword evidence="3" id="KW-0812">Transmembrane</keyword>
<dbReference type="AlphaFoldDB" id="A0A9D5HUX9"/>
<keyword evidence="5" id="KW-1133">Transmembrane helix</keyword>
<evidence type="ECO:0000256" key="8">
    <source>
        <dbReference type="SAM" id="SignalP"/>
    </source>
</evidence>
<dbReference type="InterPro" id="IPR025846">
    <property type="entry name" value="TBL_N"/>
</dbReference>
<keyword evidence="8" id="KW-0732">Signal</keyword>
<comment type="caution">
    <text evidence="11">The sequence shown here is derived from an EMBL/GenBank/DDBJ whole genome shotgun (WGS) entry which is preliminary data.</text>
</comment>
<evidence type="ECO:0000256" key="1">
    <source>
        <dbReference type="ARBA" id="ARBA00004323"/>
    </source>
</evidence>
<keyword evidence="12" id="KW-1185">Reference proteome</keyword>
<evidence type="ECO:0000313" key="12">
    <source>
        <dbReference type="Proteomes" id="UP001085076"/>
    </source>
</evidence>
<sequence length="425" mass="48892">MSSSPTSGHRLLTLFPLALAAFLLLGASRLKIESSCSKTSCKHVLQRVFSITAMHKTKIKSSSDGVDYELESYDALRNGSCNIFEGEWVLDEPDSRPLYTEESCPYLTRQVTCLRNGRPDSLYQKWKWKPYACQLPRFDAVKLLESLRNKRLMLVGDSLQRTQWESMVCLLESAIPDSKKSMKKIPPRRIFTAEEFNASVEFYWAPFLVESNADHATKHRVQKRQVKLDSIYKHSKNWEGVDVLVFESYVWWMNKPLINATIGSLGIKEYNVPDAYRQALQTLGRWLDSTINPLTQKVFFMSLSPTHIWSWEWRAGSNGSCFNESSPIQGPYWGIGSSHQIMNAVRDALHDLRINVTLLNITQLSEYRKDGHTSVYSEQRGKLLTSEQRSQPEIYSDCIHWCLPGVPDTWNEILYAYLLYGPSRH</sequence>
<evidence type="ECO:0000259" key="9">
    <source>
        <dbReference type="Pfam" id="PF13839"/>
    </source>
</evidence>
<evidence type="ECO:0000256" key="2">
    <source>
        <dbReference type="ARBA" id="ARBA00007727"/>
    </source>
</evidence>
<protein>
    <recommendedName>
        <fullName evidence="13">Trichome birefringence-like N-terminal domain-containing protein</fullName>
    </recommendedName>
</protein>
<comment type="similarity">
    <text evidence="2">Belongs to the PC-esterase family. TBL subfamily.</text>
</comment>
<evidence type="ECO:0000256" key="3">
    <source>
        <dbReference type="ARBA" id="ARBA00022692"/>
    </source>
</evidence>
<dbReference type="InterPro" id="IPR026057">
    <property type="entry name" value="TBL_C"/>
</dbReference>
<accession>A0A9D5HUX9</accession>
<gene>
    <name evidence="11" type="ORF">J5N97_007712</name>
</gene>
<dbReference type="Pfam" id="PF13839">
    <property type="entry name" value="PC-Esterase"/>
    <property type="match status" value="1"/>
</dbReference>
<dbReference type="OrthoDB" id="630188at2759"/>
<dbReference type="Proteomes" id="UP001085076">
    <property type="component" value="Miscellaneous, Linkage group lg01"/>
</dbReference>